<dbReference type="EMBL" id="MU001642">
    <property type="protein sequence ID" value="KAF2479274.1"/>
    <property type="molecule type" value="Genomic_DNA"/>
</dbReference>
<sequence>MGPTPFVGGGGGNGRVGLCGDGRRCWPFGMLFPRRKTTRHVSVTNECGRGGSGKSSWLLEGASADASAGGGTARRNRHPSPVRLAKWGEAILHPSRKGGRVMRVRVSRMTAASRCADGGVPAHQGARARCKGRPRMTGAARKRSGYSQVPSELVPHSSMRRHGAFLLAACSGSASPLYAPVTRRHIRSSLPSLHTLWLVWVPLCDKTGEVCRTYPVEMAMLLQVDPDYHCAHGLE</sequence>
<dbReference type="AlphaFoldDB" id="A0A6A6PHT5"/>
<accession>A0A6A6PHT5</accession>
<evidence type="ECO:0000313" key="1">
    <source>
        <dbReference type="EMBL" id="KAF2479274.1"/>
    </source>
</evidence>
<dbReference type="Proteomes" id="UP000799767">
    <property type="component" value="Unassembled WGS sequence"/>
</dbReference>
<proteinExistence type="predicted"/>
<dbReference type="GeneID" id="54479476"/>
<organism evidence="1 2">
    <name type="scientific">Neohortaea acidophila</name>
    <dbReference type="NCBI Taxonomy" id="245834"/>
    <lineage>
        <taxon>Eukaryota</taxon>
        <taxon>Fungi</taxon>
        <taxon>Dikarya</taxon>
        <taxon>Ascomycota</taxon>
        <taxon>Pezizomycotina</taxon>
        <taxon>Dothideomycetes</taxon>
        <taxon>Dothideomycetidae</taxon>
        <taxon>Mycosphaerellales</taxon>
        <taxon>Teratosphaeriaceae</taxon>
        <taxon>Neohortaea</taxon>
    </lineage>
</organism>
<name>A0A6A6PHT5_9PEZI</name>
<evidence type="ECO:0000313" key="2">
    <source>
        <dbReference type="Proteomes" id="UP000799767"/>
    </source>
</evidence>
<protein>
    <submittedName>
        <fullName evidence="1">Uncharacterized protein</fullName>
    </submittedName>
</protein>
<dbReference type="RefSeq" id="XP_033585844.1">
    <property type="nucleotide sequence ID" value="XM_033738474.1"/>
</dbReference>
<reference evidence="1" key="1">
    <citation type="journal article" date="2020" name="Stud. Mycol.">
        <title>101 Dothideomycetes genomes: a test case for predicting lifestyles and emergence of pathogens.</title>
        <authorList>
            <person name="Haridas S."/>
            <person name="Albert R."/>
            <person name="Binder M."/>
            <person name="Bloem J."/>
            <person name="Labutti K."/>
            <person name="Salamov A."/>
            <person name="Andreopoulos B."/>
            <person name="Baker S."/>
            <person name="Barry K."/>
            <person name="Bills G."/>
            <person name="Bluhm B."/>
            <person name="Cannon C."/>
            <person name="Castanera R."/>
            <person name="Culley D."/>
            <person name="Daum C."/>
            <person name="Ezra D."/>
            <person name="Gonzalez J."/>
            <person name="Henrissat B."/>
            <person name="Kuo A."/>
            <person name="Liang C."/>
            <person name="Lipzen A."/>
            <person name="Lutzoni F."/>
            <person name="Magnuson J."/>
            <person name="Mondo S."/>
            <person name="Nolan M."/>
            <person name="Ohm R."/>
            <person name="Pangilinan J."/>
            <person name="Park H.-J."/>
            <person name="Ramirez L."/>
            <person name="Alfaro M."/>
            <person name="Sun H."/>
            <person name="Tritt A."/>
            <person name="Yoshinaga Y."/>
            <person name="Zwiers L.-H."/>
            <person name="Turgeon B."/>
            <person name="Goodwin S."/>
            <person name="Spatafora J."/>
            <person name="Crous P."/>
            <person name="Grigoriev I."/>
        </authorList>
    </citation>
    <scope>NUCLEOTIDE SEQUENCE</scope>
    <source>
        <strain evidence="1">CBS 113389</strain>
    </source>
</reference>
<keyword evidence="2" id="KW-1185">Reference proteome</keyword>
<gene>
    <name evidence="1" type="ORF">BDY17DRAFT_53515</name>
</gene>